<comment type="caution">
    <text evidence="1">The sequence shown here is derived from an EMBL/GenBank/DDBJ whole genome shotgun (WGS) entry which is preliminary data.</text>
</comment>
<dbReference type="PANTHER" id="PTHR43881">
    <property type="entry name" value="GAMMA-GLUTAMYLTRANSPEPTIDASE (AFU_ORTHOLOGUE AFUA_4G13580)"/>
    <property type="match status" value="1"/>
</dbReference>
<dbReference type="EMBL" id="JACVXA010000087">
    <property type="protein sequence ID" value="MBE3640348.1"/>
    <property type="molecule type" value="Genomic_DNA"/>
</dbReference>
<dbReference type="InterPro" id="IPR043138">
    <property type="entry name" value="GGT_lsub"/>
</dbReference>
<dbReference type="SUPFAM" id="SSF56235">
    <property type="entry name" value="N-terminal nucleophile aminohydrolases (Ntn hydrolases)"/>
    <property type="match status" value="1"/>
</dbReference>
<dbReference type="InterPro" id="IPR052896">
    <property type="entry name" value="GGT-like_enzyme"/>
</dbReference>
<accession>A0A8J7D151</accession>
<dbReference type="PRINTS" id="PR01210">
    <property type="entry name" value="GGTRANSPTASE"/>
</dbReference>
<dbReference type="Gene3D" id="1.10.246.130">
    <property type="match status" value="1"/>
</dbReference>
<dbReference type="Pfam" id="PF01019">
    <property type="entry name" value="G_glu_transpept"/>
    <property type="match status" value="1"/>
</dbReference>
<evidence type="ECO:0000313" key="1">
    <source>
        <dbReference type="EMBL" id="MBE3640348.1"/>
    </source>
</evidence>
<dbReference type="InterPro" id="IPR043137">
    <property type="entry name" value="GGT_ssub_C"/>
</dbReference>
<gene>
    <name evidence="1" type="ORF">ICN82_19265</name>
</gene>
<reference evidence="1" key="1">
    <citation type="submission" date="2020-09" db="EMBL/GenBank/DDBJ databases">
        <title>A novel bacterium of genus Mangrovicoccus, isolated from South China Sea.</title>
        <authorList>
            <person name="Huang H."/>
            <person name="Mo K."/>
            <person name="Hu Y."/>
        </authorList>
    </citation>
    <scope>NUCLEOTIDE SEQUENCE</scope>
    <source>
        <strain evidence="1">HB182678</strain>
    </source>
</reference>
<dbReference type="InterPro" id="IPR029055">
    <property type="entry name" value="Ntn_hydrolases_N"/>
</dbReference>
<keyword evidence="2" id="KW-1185">Reference proteome</keyword>
<sequence length="527" mass="54875">MKKFHFPGRSPALATNGMCASPHPLATQAAIGMLDAGGNAVDAAVAAAAVLAVVTPHLSGLGGDCVALVSLAGPGGEVISLDGTGRAPAGLSAQALREAGHRRMPRDGAHAVTVPGAVAAWCHMHEHWGRLDLAHVLAPAIRHGEGGVPLAPRVALDWSLGLDHLAPEGRAAFLPGAITPEPGRVHAAPGLAEVLRRIASGGAAGFYRGEVAEDMVATLAGAGGSHVAQDFAEARAIPSRPERTGHGDLCLLEPAPNGQAATTLLLANILDRFDISGNHPLDPWRTHLEIEVTRHAFDTRDRALARPDQTGQAAGLLSRDLAQMLADLIDDRETGPGVPAPMGAEHRDTASLCIVDRDLISVTMVLSNFRSFGSGLVSREFGILLNSRAAAFNLEPGHPDEAAGGRAPRRADVPVMIREPGRGMTLLAAGGGDFQPVGHARILGNLAEYGMPLQKAVDSPRCFWDNGEVVMEKSYTPAVAHELRFMGHEVTISDMPLGGAQAIRIDLETGVFEGASDPRQDGCALGL</sequence>
<organism evidence="1 2">
    <name type="scientific">Mangrovicoccus algicola</name>
    <dbReference type="NCBI Taxonomy" id="2771008"/>
    <lineage>
        <taxon>Bacteria</taxon>
        <taxon>Pseudomonadati</taxon>
        <taxon>Pseudomonadota</taxon>
        <taxon>Alphaproteobacteria</taxon>
        <taxon>Rhodobacterales</taxon>
        <taxon>Paracoccaceae</taxon>
        <taxon>Mangrovicoccus</taxon>
    </lineage>
</organism>
<dbReference type="Proteomes" id="UP000609121">
    <property type="component" value="Unassembled WGS sequence"/>
</dbReference>
<dbReference type="Gene3D" id="3.60.20.40">
    <property type="match status" value="1"/>
</dbReference>
<dbReference type="PANTHER" id="PTHR43881:SF1">
    <property type="entry name" value="GAMMA-GLUTAMYLTRANSPEPTIDASE (AFU_ORTHOLOGUE AFUA_4G13580)"/>
    <property type="match status" value="1"/>
</dbReference>
<protein>
    <submittedName>
        <fullName evidence="1">Gamma-glutamyltransferase</fullName>
    </submittedName>
</protein>
<dbReference type="AlphaFoldDB" id="A0A8J7D151"/>
<evidence type="ECO:0000313" key="2">
    <source>
        <dbReference type="Proteomes" id="UP000609121"/>
    </source>
</evidence>
<proteinExistence type="predicted"/>
<name>A0A8J7D151_9RHOB</name>
<dbReference type="RefSeq" id="WP_193186328.1">
    <property type="nucleotide sequence ID" value="NZ_JACVXA010000087.1"/>
</dbReference>